<dbReference type="Pfam" id="PF02145">
    <property type="entry name" value="Rap_GAP"/>
    <property type="match status" value="1"/>
</dbReference>
<comment type="caution">
    <text evidence="5">The sequence shown here is derived from an EMBL/GenBank/DDBJ whole genome shotgun (WGS) entry which is preliminary data.</text>
</comment>
<evidence type="ECO:0000256" key="1">
    <source>
        <dbReference type="ARBA" id="ARBA00022468"/>
    </source>
</evidence>
<evidence type="ECO:0000313" key="5">
    <source>
        <dbReference type="EMBL" id="KAL3391117.1"/>
    </source>
</evidence>
<keyword evidence="1" id="KW-0343">GTPase activation</keyword>
<feature type="region of interest" description="Disordered" evidence="3">
    <location>
        <begin position="466"/>
        <end position="489"/>
    </location>
</feature>
<feature type="compositionally biased region" description="Basic and acidic residues" evidence="3">
    <location>
        <begin position="466"/>
        <end position="478"/>
    </location>
</feature>
<dbReference type="Proteomes" id="UP001627154">
    <property type="component" value="Unassembled WGS sequence"/>
</dbReference>
<feature type="compositionally biased region" description="Pro residues" evidence="3">
    <location>
        <begin position="835"/>
        <end position="844"/>
    </location>
</feature>
<dbReference type="InterPro" id="IPR035974">
    <property type="entry name" value="Rap/Ran-GAP_sf"/>
</dbReference>
<evidence type="ECO:0000256" key="2">
    <source>
        <dbReference type="ARBA" id="ARBA00022553"/>
    </source>
</evidence>
<keyword evidence="6" id="KW-1185">Reference proteome</keyword>
<dbReference type="Pfam" id="PF20412">
    <property type="entry name" value="RALGAPB_N"/>
    <property type="match status" value="1"/>
</dbReference>
<dbReference type="SUPFAM" id="SSF111347">
    <property type="entry name" value="Rap/Ran-GAP"/>
    <property type="match status" value="1"/>
</dbReference>
<evidence type="ECO:0000259" key="4">
    <source>
        <dbReference type="PROSITE" id="PS50085"/>
    </source>
</evidence>
<feature type="region of interest" description="Disordered" evidence="3">
    <location>
        <begin position="178"/>
        <end position="206"/>
    </location>
</feature>
<dbReference type="PANTHER" id="PTHR10063:SF11">
    <property type="entry name" value="RHO GTPASE-ACTIVATING PROTEIN CG5521-RELATED"/>
    <property type="match status" value="1"/>
</dbReference>
<accession>A0ABD2WDE0</accession>
<dbReference type="SUPFAM" id="SSF48371">
    <property type="entry name" value="ARM repeat"/>
    <property type="match status" value="1"/>
</dbReference>
<evidence type="ECO:0000256" key="3">
    <source>
        <dbReference type="SAM" id="MobiDB-lite"/>
    </source>
</evidence>
<feature type="compositionally biased region" description="Low complexity" evidence="3">
    <location>
        <begin position="180"/>
        <end position="191"/>
    </location>
</feature>
<keyword evidence="2" id="KW-0597">Phosphoprotein</keyword>
<feature type="region of interest" description="Disordered" evidence="3">
    <location>
        <begin position="787"/>
        <end position="874"/>
    </location>
</feature>
<sequence length="1962" mass="220097">MFSKKLHVDLKKSTLKIQDPRKDSATRFKHLKIVLDNLDTEDAKGFFEANFSHVYFILFDVFSSAETNLRQRELSFHLVHKAHREELEQALQLLEKVLTLLPELLNRRWQVHSLGTILQRLLHPKNSYKLRRQAIRYFILWYQALGENAPEHIHQLFTCLVPGFPPCSASPLRFERRAESVSSSSSTSNNSAGKKHTKSASYGDDKSSREFYDSNLNFGMPVINDDSTNAPEIVPILPPQSGEKPLENECVKFFESLLEYMVTQVVKIEWRDKHNRQYKSFQFILERFKATYLRYICPEFDDNFSLYKPNLEIPSMRKQSNLSQSDLVQCKVVLIKWIANFTHIAKKDGIFSHLTQSDDSDELRRVSMTHSSLDSSLASADQSTHESAFHEDSTLAAMALVRDVLYGSRENVNFIHEMYRQAFLLDFTHATAIRKAIGAYKDWIQMNDVPPFMLEPLDGHRDRDYDELQKRDRSDSDPKSPQQDSNQRLSRLRNDSYIGAIQKDGLFVRAGLQNVLLVFITQASNVFFLETTVSGPASAALLEEQTDSCKRVLNVYRYVVMHTRLEPQTWEQLLRVLLQITSQVLGERNSRRSRQQYDTIGSKLAPAIFQTLIVTWIKANLNVIISTQLWDQFLQVLTSLTHWEELIREWAKTLDTLTRVLARHVYNLDLNDLPLDRLSEQKSKKRRGVGGRAASTGSVQPQLRRGSTDQETAQSSKEVTDHGFRESRKVRPLSRSASDNSIYNGKIRAKMTHTRQRSSQYSNNTVVVVPALPLSIERDMARLAATTTTTTNHHHQHQNGIQGSNNRSAKTRRAAMAMSRRAKSLESVVTTDSEPPSPRCPSPTPSSGVDSNKDSPIQIDNIDGSSIDTNDQSEKRSVMAGGGVRGWLPDVAVVLWRRMLSALGDVNNIQDPVLHGQVMEYLVQLTLTLVKIRLNQGVSGDNQATPPTPDLIPPLTIIAPWCFKAIQLPQQFETGKLAAYRLICLLTMQPQDIRLPKQHLTLFYRAVHHGISSNDPKILHTIVKYTGPRLFSLHLPGSSLLILDYIQAANIILSSQDINSPRAEAVSILGSLLSLPTTNATTRVLQPNEADIVTTTCPYAKDHIIAILMRCCRREPTGVARCVALSSIAMFVYKELCHRSLHRTVPEAFNVLLLSLKCSVGTREQRIWQSIRRKDKFHFLLANQTSHATVAQVACDCLLLLCDKADVLLEQYADVPAKIIQCLSENLERTIVQEKKSTLTISMLFCLGEWAMHLGPSLLLRSYKGKPLLLTLFTVLDNIVQGRFSKDPAEASRAAQQDKQGEDFDPSIALDNLLDSAASKAAWRGGSGNAQSVQLAAKMIMMHLVNHLGHFPMGIGAARLSSLVVELDDVPNIEGDELSSSIFNAPNIQLLMLSNSIIMSLVELDTLDVPGGGVTAGLTTAPSMVRVLLRDLAGKASWDSSILYSQPTNDVTAPQIKFKPALTSYKDDMCSVMPVQSCPPRHTMRHHDPNVLPTFENGATDMDNLDDLLQYIGHTSPEVLTNPESTLNSAAQPPQGQSLESETIATILSQRNIEREHTTTWSDHASIKAAPMQPPSCRPPPTPFHHCRLLFSHLGLAGWEQRRKLHLLAKNEKLLRELRNLDGQRSRETHKMAVIYVAPGQEDKMSVLSNVSASKEYESFIARLAWEVELESHTGFLGGLVPGKASGVTAPYFATSFAEVIFHVATRMPSDSPESLLQKTRHLGNDEIHIVWSEHWRDYRRDIIPTEFCDVLIVIYPLPNKLYRVQVSRKPEIPYFGLLFDECIVEDSVLPGLVRTTALAASRAKRTTLTLYQHYYEERARSIDTITRNHKEATTFEEFAANVYSPVQPPSLFGGASSISGSTTSIQSAASTNLAAALIDSHQSRPNLRGTSAANNDNRANRVLQSLLRVSDGGRVWFSSDTTDSSTLHGISPRPAKKMSFKSGPRNKNNVQPTPPDSPRYK</sequence>
<dbReference type="FunFam" id="3.40.50.11210:FF:000001">
    <property type="entry name" value="Ral GTPase-activating protein subunit alpha-1 isoform 1"/>
    <property type="match status" value="1"/>
</dbReference>
<dbReference type="InterPro" id="IPR027107">
    <property type="entry name" value="Tuberin/Ral-act_asu"/>
</dbReference>
<dbReference type="InterPro" id="IPR016024">
    <property type="entry name" value="ARM-type_fold"/>
</dbReference>
<feature type="compositionally biased region" description="Pro residues" evidence="3">
    <location>
        <begin position="1953"/>
        <end position="1962"/>
    </location>
</feature>
<protein>
    <recommendedName>
        <fullName evidence="4">Rap-GAP domain-containing protein</fullName>
    </recommendedName>
</protein>
<feature type="region of interest" description="Disordered" evidence="3">
    <location>
        <begin position="679"/>
        <end position="746"/>
    </location>
</feature>
<gene>
    <name evidence="5" type="ORF">TKK_014175</name>
</gene>
<feature type="domain" description="Rap-GAP" evidence="4">
    <location>
        <begin position="1618"/>
        <end position="1826"/>
    </location>
</feature>
<dbReference type="InterPro" id="IPR046859">
    <property type="entry name" value="RGPA/RALGAPB_N"/>
</dbReference>
<proteinExistence type="predicted"/>
<dbReference type="PANTHER" id="PTHR10063">
    <property type="entry name" value="TUBERIN"/>
    <property type="match status" value="1"/>
</dbReference>
<name>A0ABD2WDE0_9HYME</name>
<dbReference type="Gene3D" id="3.40.50.11210">
    <property type="entry name" value="Rap/Ran-GAP"/>
    <property type="match status" value="1"/>
</dbReference>
<dbReference type="GO" id="GO:0005096">
    <property type="term" value="F:GTPase activator activity"/>
    <property type="evidence" value="ECO:0007669"/>
    <property type="project" value="UniProtKB-KW"/>
</dbReference>
<dbReference type="PROSITE" id="PS50085">
    <property type="entry name" value="RAPGAP"/>
    <property type="match status" value="1"/>
</dbReference>
<reference evidence="5 6" key="1">
    <citation type="journal article" date="2024" name="bioRxiv">
        <title>A reference genome for Trichogramma kaykai: A tiny desert-dwelling parasitoid wasp with competing sex-ratio distorters.</title>
        <authorList>
            <person name="Culotta J."/>
            <person name="Lindsey A.R."/>
        </authorList>
    </citation>
    <scope>NUCLEOTIDE SEQUENCE [LARGE SCALE GENOMIC DNA]</scope>
    <source>
        <strain evidence="5 6">KSX58</strain>
    </source>
</reference>
<feature type="compositionally biased region" description="Polar residues" evidence="3">
    <location>
        <begin position="1919"/>
        <end position="1929"/>
    </location>
</feature>
<feature type="region of interest" description="Disordered" evidence="3">
    <location>
        <begin position="1919"/>
        <end position="1962"/>
    </location>
</feature>
<feature type="compositionally biased region" description="Basic and acidic residues" evidence="3">
    <location>
        <begin position="718"/>
        <end position="729"/>
    </location>
</feature>
<dbReference type="InterPro" id="IPR000331">
    <property type="entry name" value="Rap/Ran_GAP_dom"/>
</dbReference>
<evidence type="ECO:0000313" key="6">
    <source>
        <dbReference type="Proteomes" id="UP001627154"/>
    </source>
</evidence>
<organism evidence="5 6">
    <name type="scientific">Trichogramma kaykai</name>
    <dbReference type="NCBI Taxonomy" id="54128"/>
    <lineage>
        <taxon>Eukaryota</taxon>
        <taxon>Metazoa</taxon>
        <taxon>Ecdysozoa</taxon>
        <taxon>Arthropoda</taxon>
        <taxon>Hexapoda</taxon>
        <taxon>Insecta</taxon>
        <taxon>Pterygota</taxon>
        <taxon>Neoptera</taxon>
        <taxon>Endopterygota</taxon>
        <taxon>Hymenoptera</taxon>
        <taxon>Apocrita</taxon>
        <taxon>Proctotrupomorpha</taxon>
        <taxon>Chalcidoidea</taxon>
        <taxon>Trichogrammatidae</taxon>
        <taxon>Trichogramma</taxon>
    </lineage>
</organism>
<dbReference type="EMBL" id="JBJJXI010000112">
    <property type="protein sequence ID" value="KAL3391117.1"/>
    <property type="molecule type" value="Genomic_DNA"/>
</dbReference>